<dbReference type="EMBL" id="CP032134">
    <property type="protein sequence ID" value="AXY57013.1"/>
    <property type="molecule type" value="Genomic_DNA"/>
</dbReference>
<dbReference type="NCBIfam" id="TIGR03396">
    <property type="entry name" value="PC_PLC"/>
    <property type="match status" value="1"/>
</dbReference>
<protein>
    <recommendedName>
        <fullName evidence="2">phospholipase C</fullName>
        <ecNumber evidence="2">3.1.4.3</ecNumber>
    </recommendedName>
</protein>
<feature type="domain" description="Bacterial phospholipase C C-terminal" evidence="4">
    <location>
        <begin position="548"/>
        <end position="635"/>
    </location>
</feature>
<feature type="domain" description="Bacterial phospholipase C C-terminal" evidence="4">
    <location>
        <begin position="646"/>
        <end position="728"/>
    </location>
</feature>
<dbReference type="RefSeq" id="WP_087512382.1">
    <property type="nucleotide sequence ID" value="NZ_CP032134.1"/>
</dbReference>
<evidence type="ECO:0000313" key="6">
    <source>
        <dbReference type="Proteomes" id="UP000263753"/>
    </source>
</evidence>
<evidence type="ECO:0000256" key="2">
    <source>
        <dbReference type="ARBA" id="ARBA00012018"/>
    </source>
</evidence>
<dbReference type="PANTHER" id="PTHR31956:SF1">
    <property type="entry name" value="NON-SPECIFIC PHOSPHOLIPASE C1"/>
    <property type="match status" value="1"/>
</dbReference>
<dbReference type="CDD" id="cd16014">
    <property type="entry name" value="PLC"/>
    <property type="match status" value="1"/>
</dbReference>
<reference evidence="6" key="1">
    <citation type="submission" date="2018-09" db="EMBL/GenBank/DDBJ databases">
        <title>The complete genome of Acinetobacter sp. strain WCHAc010005.</title>
        <authorList>
            <person name="Hu Y."/>
            <person name="Long H."/>
            <person name="Feng Y."/>
            <person name="Zong Z."/>
        </authorList>
    </citation>
    <scope>NUCLEOTIDE SEQUENCE [LARGE SCALE GENOMIC DNA]</scope>
    <source>
        <strain evidence="6">WCHAc010005</strain>
    </source>
</reference>
<evidence type="ECO:0000256" key="1">
    <source>
        <dbReference type="ARBA" id="ARBA00009717"/>
    </source>
</evidence>
<dbReference type="InterPro" id="IPR017767">
    <property type="entry name" value="PC-PLC"/>
</dbReference>
<proteinExistence type="inferred from homology"/>
<dbReference type="GO" id="GO:0016042">
    <property type="term" value="P:lipid catabolic process"/>
    <property type="evidence" value="ECO:0007669"/>
    <property type="project" value="InterPro"/>
</dbReference>
<dbReference type="InterPro" id="IPR017850">
    <property type="entry name" value="Alkaline_phosphatase_core_sf"/>
</dbReference>
<evidence type="ECO:0000313" key="5">
    <source>
        <dbReference type="EMBL" id="AXY57013.1"/>
    </source>
</evidence>
<evidence type="ECO:0000256" key="3">
    <source>
        <dbReference type="ARBA" id="ARBA00022801"/>
    </source>
</evidence>
<dbReference type="GO" id="GO:0034480">
    <property type="term" value="F:phosphatidylcholine phospholipase C activity"/>
    <property type="evidence" value="ECO:0007669"/>
    <property type="project" value="UniProtKB-EC"/>
</dbReference>
<comment type="similarity">
    <text evidence="1">Belongs to the bacterial phospholipase C family.</text>
</comment>
<dbReference type="PANTHER" id="PTHR31956">
    <property type="entry name" value="NON-SPECIFIC PHOSPHOLIPASE C4-RELATED"/>
    <property type="match status" value="1"/>
</dbReference>
<dbReference type="EC" id="3.1.4.3" evidence="2"/>
<name>A0A3B7M300_9GAMM</name>
<dbReference type="InterPro" id="IPR008475">
    <property type="entry name" value="PLipase_C_C"/>
</dbReference>
<accession>A0A3B7M300</accession>
<sequence length="742" mass="83192">MMDRREFLKNTLKTGFGAAALASFPASIQKALAIPANNKTGTIQDVEHVIILMQENRSFDHYFGTLKGVRGFGDRITIPMENGLKVWQQKRSNGAVLTPYHLDGENNNAQRASGTPHAWRDSQDAWDHGRMADWPKHKTTTSMGYFKEQEIPYQFALANAFTICDAYHCSMHTGTDANRSFHLTGTNGAVPTSTAFVNNEWDWIDGNPLTVNVGYTWKTYAERLEEAGVSWICYQNMPDEWGDNMLGAFRTFRKANIDSGYPVSSGGAPGSPYNVAAQPLPYKAYDHATDNAENPLYKGVANTLPGLKPEEYLDAFRRDVKEGRLPQVSWVSAPSIYCEHPGPSSPVQGAWFIQEMLDALTAVPEVWSKTVFLINYDENDGYFDHIPSPSAPSIQDDGSYAGKSTLSEADMRAEYFVHGAPDGSTSQPRQDKGVYGPGPRVPLFAISPWSRGGWVNSQVFDHTSVLMFLEKRFGVKESNISPYRRAVCGDLTSVFNFKNPNDDILPFLNGKQTRTQADELRKAQEKLSAVPLPQNPLLPVQDKGIKQSRALPYELHTSARCQNDGTVKLLFSNTGTQGAVFHVYDRLNLNRIPRRYVVEAGKMLEDIWQLMTDNKGLYDLWVLGPNGFHRHFKGDLNKLKALDVNPEIRVCYEITQGDVYVDLMNTGSKDIEFLISPLAYRADLTLNLIVKPGATLTHHWSLESSRHWYDFEVRIKQDASYLRRFSGRVETGQDSVTDPAMV</sequence>
<evidence type="ECO:0000259" key="4">
    <source>
        <dbReference type="Pfam" id="PF05506"/>
    </source>
</evidence>
<organism evidence="5 6">
    <name type="scientific">Acinetobacter chinensis</name>
    <dbReference type="NCBI Taxonomy" id="2004650"/>
    <lineage>
        <taxon>Bacteria</taxon>
        <taxon>Pseudomonadati</taxon>
        <taxon>Pseudomonadota</taxon>
        <taxon>Gammaproteobacteria</taxon>
        <taxon>Moraxellales</taxon>
        <taxon>Moraxellaceae</taxon>
        <taxon>Acinetobacter</taxon>
    </lineage>
</organism>
<dbReference type="AlphaFoldDB" id="A0A3B7M300"/>
<dbReference type="PROSITE" id="PS51318">
    <property type="entry name" value="TAT"/>
    <property type="match status" value="1"/>
</dbReference>
<keyword evidence="3" id="KW-0378">Hydrolase</keyword>
<dbReference type="KEGG" id="achi:CDG60_10830"/>
<dbReference type="Pfam" id="PF04185">
    <property type="entry name" value="Phosphoesterase"/>
    <property type="match status" value="1"/>
</dbReference>
<dbReference type="Proteomes" id="UP000263753">
    <property type="component" value="Chromosome"/>
</dbReference>
<dbReference type="Pfam" id="PF05506">
    <property type="entry name" value="PLipase_C_C"/>
    <property type="match status" value="2"/>
</dbReference>
<dbReference type="InterPro" id="IPR006311">
    <property type="entry name" value="TAT_signal"/>
</dbReference>
<gene>
    <name evidence="5" type="ORF">CDG60_10830</name>
</gene>
<dbReference type="InterPro" id="IPR007312">
    <property type="entry name" value="Phosphoesterase"/>
</dbReference>
<dbReference type="Gene3D" id="3.40.720.10">
    <property type="entry name" value="Alkaline Phosphatase, subunit A"/>
    <property type="match status" value="2"/>
</dbReference>